<accession>A0A0E9M2D4</accession>
<dbReference type="InterPro" id="IPR032466">
    <property type="entry name" value="Metal_Hydrolase"/>
</dbReference>
<dbReference type="SUPFAM" id="SSF51338">
    <property type="entry name" value="Composite domain of metallo-dependent hydrolases"/>
    <property type="match status" value="1"/>
</dbReference>
<dbReference type="GO" id="GO:0006146">
    <property type="term" value="P:adenine catabolic process"/>
    <property type="evidence" value="ECO:0007669"/>
    <property type="project" value="InterPro"/>
</dbReference>
<dbReference type="EC" id="3.5.4.2" evidence="2 6"/>
<comment type="cofactor">
    <cofactor evidence="6">
        <name>Mn(2+)</name>
        <dbReference type="ChEBI" id="CHEBI:29035"/>
    </cofactor>
</comment>
<evidence type="ECO:0000256" key="6">
    <source>
        <dbReference type="HAMAP-Rule" id="MF_01518"/>
    </source>
</evidence>
<reference evidence="9 10" key="1">
    <citation type="journal article" date="2015" name="Microbes Environ.">
        <title>Distribution and evolution of nitrogen fixation genes in the phylum bacteroidetes.</title>
        <authorList>
            <person name="Inoue J."/>
            <person name="Oshima K."/>
            <person name="Suda W."/>
            <person name="Sakamoto M."/>
            <person name="Iino T."/>
            <person name="Noda S."/>
            <person name="Hongoh Y."/>
            <person name="Hattori M."/>
            <person name="Ohkuma M."/>
        </authorList>
    </citation>
    <scope>NUCLEOTIDE SEQUENCE [LARGE SCALE GENOMIC DNA]</scope>
    <source>
        <strain evidence="9">JCM 15548</strain>
    </source>
</reference>
<evidence type="ECO:0000256" key="1">
    <source>
        <dbReference type="ARBA" id="ARBA00006773"/>
    </source>
</evidence>
<sequence>MKSYSIKGQIVDLHNKAIFGGEVYIEGEIIVRIEPKEVPDKRYILPGLVDAHVHIESSMVTPSRFAEMVVPRGTVAVVTDPHEIANVMGEAGVDYMIQDGARVPFKFFFGAPSCVPATPFESSGAIMDHKTVERLLERKDIWFLSEMMNFPGVISAVEDVVNKCAAARKLNKPIDGHAPGLKGDGLKKYAAQGIVTDHECAFLEEAEEKLALGMKIQIREGSAARNFSTLFPLFKKHPNQLMLCTDDSHPDEILQQGHIDRLVKMGIHEFGVDLFDLLRAATVVPVEHYQLPVGLLREGDAADFIVVDNFEDFNIQATYINGEQVYDQEQGLLFEVGDSEIVNAFRNEPIQVEDLKVFMPLQNSAVRVIEAQDGELLTESLLWEPALKPHREIGSQPDMDIIKLVVVNRYSNQAPMVGFVKNMGLRKGAIGGTVAHDSHNIIVAGVDDVSIAQLINALVDHKGGIAVCDASGVSILPLPVAGLMSIRRGEDVALEYLKLSDKAKELGSELKAPFMTLSFLSLLVIPSLKLGDKGLFDVNRFEFVSLFE</sequence>
<comment type="catalytic activity">
    <reaction evidence="5 6">
        <text>adenine + H2O + H(+) = hypoxanthine + NH4(+)</text>
        <dbReference type="Rhea" id="RHEA:23688"/>
        <dbReference type="ChEBI" id="CHEBI:15377"/>
        <dbReference type="ChEBI" id="CHEBI:15378"/>
        <dbReference type="ChEBI" id="CHEBI:16708"/>
        <dbReference type="ChEBI" id="CHEBI:17368"/>
        <dbReference type="ChEBI" id="CHEBI:28938"/>
        <dbReference type="EC" id="3.5.4.2"/>
    </reaction>
</comment>
<dbReference type="PANTHER" id="PTHR11113">
    <property type="entry name" value="N-ACETYLGLUCOSAMINE-6-PHOSPHATE DEACETYLASE"/>
    <property type="match status" value="1"/>
</dbReference>
<dbReference type="InterPro" id="IPR006680">
    <property type="entry name" value="Amidohydro-rel"/>
</dbReference>
<dbReference type="InterPro" id="IPR026912">
    <property type="entry name" value="Adenine_deam_C"/>
</dbReference>
<evidence type="ECO:0000259" key="7">
    <source>
        <dbReference type="Pfam" id="PF01979"/>
    </source>
</evidence>
<dbReference type="EMBL" id="BAZW01000043">
    <property type="protein sequence ID" value="GAO31290.1"/>
    <property type="molecule type" value="Genomic_DNA"/>
</dbReference>
<evidence type="ECO:0000256" key="5">
    <source>
        <dbReference type="ARBA" id="ARBA00047720"/>
    </source>
</evidence>
<organism evidence="9 10">
    <name type="scientific">Geofilum rubicundum JCM 15548</name>
    <dbReference type="NCBI Taxonomy" id="1236989"/>
    <lineage>
        <taxon>Bacteria</taxon>
        <taxon>Pseudomonadati</taxon>
        <taxon>Bacteroidota</taxon>
        <taxon>Bacteroidia</taxon>
        <taxon>Marinilabiliales</taxon>
        <taxon>Marinilabiliaceae</taxon>
        <taxon>Geofilum</taxon>
    </lineage>
</organism>
<dbReference type="InterPro" id="IPR006679">
    <property type="entry name" value="Adenine_deam"/>
</dbReference>
<dbReference type="OrthoDB" id="9775607at2"/>
<dbReference type="NCBIfam" id="TIGR01178">
    <property type="entry name" value="ade"/>
    <property type="match status" value="1"/>
</dbReference>
<dbReference type="AlphaFoldDB" id="A0A0E9M2D4"/>
<dbReference type="STRING" id="1236989.JCM15548_13639"/>
<dbReference type="SUPFAM" id="SSF51556">
    <property type="entry name" value="Metallo-dependent hydrolases"/>
    <property type="match status" value="1"/>
</dbReference>
<evidence type="ECO:0000259" key="8">
    <source>
        <dbReference type="Pfam" id="PF13382"/>
    </source>
</evidence>
<dbReference type="GO" id="GO:0000034">
    <property type="term" value="F:adenine deaminase activity"/>
    <property type="evidence" value="ECO:0007669"/>
    <property type="project" value="UniProtKB-UniRule"/>
</dbReference>
<dbReference type="PANTHER" id="PTHR11113:SF2">
    <property type="entry name" value="ADENINE DEAMINASE"/>
    <property type="match status" value="1"/>
</dbReference>
<keyword evidence="4 6" id="KW-0464">Manganese</keyword>
<comment type="similarity">
    <text evidence="1 6">Belongs to the metallo-dependent hydrolases superfamily. Adenine deaminase family.</text>
</comment>
<comment type="caution">
    <text evidence="9">The sequence shown here is derived from an EMBL/GenBank/DDBJ whole genome shotgun (WGS) entry which is preliminary data.</text>
</comment>
<dbReference type="Pfam" id="PF13382">
    <property type="entry name" value="Adenine_deam_C"/>
    <property type="match status" value="1"/>
</dbReference>
<feature type="domain" description="Adenine deaminase C-terminal" evidence="8">
    <location>
        <begin position="376"/>
        <end position="542"/>
    </location>
</feature>
<evidence type="ECO:0000256" key="3">
    <source>
        <dbReference type="ARBA" id="ARBA00022801"/>
    </source>
</evidence>
<evidence type="ECO:0000313" key="10">
    <source>
        <dbReference type="Proteomes" id="UP000032900"/>
    </source>
</evidence>
<evidence type="ECO:0000256" key="2">
    <source>
        <dbReference type="ARBA" id="ARBA00012782"/>
    </source>
</evidence>
<keyword evidence="3 6" id="KW-0378">Hydrolase</keyword>
<dbReference type="HAMAP" id="MF_01518">
    <property type="entry name" value="Adenine_deamin"/>
    <property type="match status" value="1"/>
</dbReference>
<keyword evidence="10" id="KW-1185">Reference proteome</keyword>
<dbReference type="Gene3D" id="2.30.40.10">
    <property type="entry name" value="Urease, subunit C, domain 1"/>
    <property type="match status" value="1"/>
</dbReference>
<dbReference type="Gene3D" id="3.20.20.140">
    <property type="entry name" value="Metal-dependent hydrolases"/>
    <property type="match status" value="1"/>
</dbReference>
<dbReference type="RefSeq" id="WP_062127254.1">
    <property type="nucleotide sequence ID" value="NZ_BAZW01000043.1"/>
</dbReference>
<evidence type="ECO:0000313" key="9">
    <source>
        <dbReference type="EMBL" id="GAO31290.1"/>
    </source>
</evidence>
<evidence type="ECO:0000256" key="4">
    <source>
        <dbReference type="ARBA" id="ARBA00023211"/>
    </source>
</evidence>
<dbReference type="CDD" id="cd01295">
    <property type="entry name" value="AdeC"/>
    <property type="match status" value="1"/>
</dbReference>
<proteinExistence type="inferred from homology"/>
<gene>
    <name evidence="6" type="primary">ade</name>
    <name evidence="9" type="ORF">JCM15548_13639</name>
</gene>
<dbReference type="Proteomes" id="UP000032900">
    <property type="component" value="Unassembled WGS sequence"/>
</dbReference>
<dbReference type="Pfam" id="PF01979">
    <property type="entry name" value="Amidohydro_1"/>
    <property type="match status" value="1"/>
</dbReference>
<name>A0A0E9M2D4_9BACT</name>
<protein>
    <recommendedName>
        <fullName evidence="2 6">Adenine deaminase</fullName>
        <shortName evidence="6">Adenase</shortName>
        <shortName evidence="6">Adenine aminase</shortName>
        <ecNumber evidence="2 6">3.5.4.2</ecNumber>
    </recommendedName>
</protein>
<feature type="domain" description="Amidohydrolase-related" evidence="7">
    <location>
        <begin position="43"/>
        <end position="325"/>
    </location>
</feature>
<dbReference type="InterPro" id="IPR011059">
    <property type="entry name" value="Metal-dep_hydrolase_composite"/>
</dbReference>